<dbReference type="EMBL" id="LAZR01037643">
    <property type="protein sequence ID" value="KKL21666.1"/>
    <property type="molecule type" value="Genomic_DNA"/>
</dbReference>
<dbReference type="AlphaFoldDB" id="A0A0F9DVE4"/>
<organism evidence="1">
    <name type="scientific">marine sediment metagenome</name>
    <dbReference type="NCBI Taxonomy" id="412755"/>
    <lineage>
        <taxon>unclassified sequences</taxon>
        <taxon>metagenomes</taxon>
        <taxon>ecological metagenomes</taxon>
    </lineage>
</organism>
<evidence type="ECO:0000313" key="1">
    <source>
        <dbReference type="EMBL" id="KKL21666.1"/>
    </source>
</evidence>
<gene>
    <name evidence="1" type="ORF">LCGC14_2443180</name>
</gene>
<name>A0A0F9DVE4_9ZZZZ</name>
<reference evidence="1" key="1">
    <citation type="journal article" date="2015" name="Nature">
        <title>Complex archaea that bridge the gap between prokaryotes and eukaryotes.</title>
        <authorList>
            <person name="Spang A."/>
            <person name="Saw J.H."/>
            <person name="Jorgensen S.L."/>
            <person name="Zaremba-Niedzwiedzka K."/>
            <person name="Martijn J."/>
            <person name="Lind A.E."/>
            <person name="van Eijk R."/>
            <person name="Schleper C."/>
            <person name="Guy L."/>
            <person name="Ettema T.J."/>
        </authorList>
    </citation>
    <scope>NUCLEOTIDE SEQUENCE</scope>
</reference>
<proteinExistence type="predicted"/>
<accession>A0A0F9DVE4</accession>
<comment type="caution">
    <text evidence="1">The sequence shown here is derived from an EMBL/GenBank/DDBJ whole genome shotgun (WGS) entry which is preliminary data.</text>
</comment>
<sequence length="84" mass="8814">MSEPVMYACPVCGPTSVLWAGRAAAPVAYGGETFNVVSRLCDGCRDKEPSSSKCGHSHCPNRDGVCWRDVGRVNVPAHPGAKGP</sequence>
<protein>
    <submittedName>
        <fullName evidence="1">Uncharacterized protein</fullName>
    </submittedName>
</protein>